<name>A0A5M5BVU7_BACOV</name>
<evidence type="ECO:0000313" key="3">
    <source>
        <dbReference type="Proteomes" id="UP000323717"/>
    </source>
</evidence>
<reference evidence="2 3" key="1">
    <citation type="journal article" date="2019" name="Nat. Med.">
        <title>A library of human gut bacterial isolates paired with longitudinal multiomics data enables mechanistic microbiome research.</title>
        <authorList>
            <person name="Poyet M."/>
            <person name="Groussin M."/>
            <person name="Gibbons S.M."/>
            <person name="Avila-Pacheco J."/>
            <person name="Jiang X."/>
            <person name="Kearney S.M."/>
            <person name="Perrotta A.R."/>
            <person name="Berdy B."/>
            <person name="Zhao S."/>
            <person name="Lieberman T.D."/>
            <person name="Swanson P.K."/>
            <person name="Smith M."/>
            <person name="Roesemann S."/>
            <person name="Alexander J.E."/>
            <person name="Rich S.A."/>
            <person name="Livny J."/>
            <person name="Vlamakis H."/>
            <person name="Clish C."/>
            <person name="Bullock K."/>
            <person name="Deik A."/>
            <person name="Scott J."/>
            <person name="Pierce K.A."/>
            <person name="Xavier R.J."/>
            <person name="Alm E.J."/>
        </authorList>
    </citation>
    <scope>NUCLEOTIDE SEQUENCE [LARGE SCALE GENOMIC DNA]</scope>
    <source>
        <strain evidence="2 3">BIOML-A163</strain>
    </source>
</reference>
<dbReference type="InterPro" id="IPR027417">
    <property type="entry name" value="P-loop_NTPase"/>
</dbReference>
<gene>
    <name evidence="2" type="ORF">F3D71_25465</name>
</gene>
<dbReference type="SUPFAM" id="SSF52540">
    <property type="entry name" value="P-loop containing nucleoside triphosphate hydrolases"/>
    <property type="match status" value="1"/>
</dbReference>
<organism evidence="2 3">
    <name type="scientific">Bacteroides ovatus</name>
    <dbReference type="NCBI Taxonomy" id="28116"/>
    <lineage>
        <taxon>Bacteria</taxon>
        <taxon>Pseudomonadati</taxon>
        <taxon>Bacteroidota</taxon>
        <taxon>Bacteroidia</taxon>
        <taxon>Bacteroidales</taxon>
        <taxon>Bacteroidaceae</taxon>
        <taxon>Bacteroides</taxon>
    </lineage>
</organism>
<feature type="coiled-coil region" evidence="1">
    <location>
        <begin position="320"/>
        <end position="407"/>
    </location>
</feature>
<dbReference type="Gene3D" id="1.20.1170.10">
    <property type="match status" value="1"/>
</dbReference>
<feature type="coiled-coil region" evidence="1">
    <location>
        <begin position="200"/>
        <end position="227"/>
    </location>
</feature>
<dbReference type="AlphaFoldDB" id="A0A5M5BVU7"/>
<dbReference type="PANTHER" id="PTHR32114">
    <property type="entry name" value="ABC TRANSPORTER ABCH.3"/>
    <property type="match status" value="1"/>
</dbReference>
<evidence type="ECO:0000256" key="1">
    <source>
        <dbReference type="SAM" id="Coils"/>
    </source>
</evidence>
<dbReference type="SUPFAM" id="SSF90257">
    <property type="entry name" value="Myosin rod fragments"/>
    <property type="match status" value="1"/>
</dbReference>
<feature type="coiled-coil region" evidence="1">
    <location>
        <begin position="506"/>
        <end position="613"/>
    </location>
</feature>
<dbReference type="PANTHER" id="PTHR32114:SF2">
    <property type="entry name" value="ABC TRANSPORTER ABCH.3"/>
    <property type="match status" value="1"/>
</dbReference>
<proteinExistence type="predicted"/>
<sequence>MWTLRQVYAKNLCAFKQLDYTLLQKHTTLIFGNNMDNDSQGSNGSGKSAMLEAIAIGITGETLRRIKMDEIINDAEDEATVSLLFQNNTTGQYLSIKRVISRKTAQIIKVSIYYDEIDCNIKHIEQAGVADYNKFILETLGLTKDDVFSNFILSKHKYSSFLSSSDREKKEIINRFSNGVMVDESIAALQEDMIPIQESLKQAELNVANHTGRVETLQEQINTAITESTERSQKKAERIANWNEAIAGKRAYIREQNVLINKSDELLEQYDKTDEVLQKLENSKKDTGACFEIISERFTSCALPLPKDFAAISIKNQKELEVVTTEYSNVQQQLIQHEKKIATAKSSYEKLLKQHEKFQENFKKKSTKIENQINELLDSIKKLDAENSNLRSQRTKLEADIASLQKQLAGVIVCPKCQHEFTLANDVDINEVKLRLQDRNGETQDILQNIEANEKRISDITTKGREARKEQDELNRSKIEWSNKITETCTALDELSRNTSYLTNKMQTLQHQMNTLQKSIDDARTNLFDDSYAILDEAIRKQEYEAKQAELNINNANGAIQSYEESIRDIENSSETDMIESLKANKKKYEKELVLAISEKETIERKLNSYKEQEATFIEFKTHLANTKIDALSHITNEFLEAIGSDIRIAFSGFTVLKSGKIRDKISISLIRDG</sequence>
<protein>
    <submittedName>
        <fullName evidence="2">Uncharacterized protein</fullName>
    </submittedName>
</protein>
<dbReference type="Gene3D" id="3.40.50.300">
    <property type="entry name" value="P-loop containing nucleotide triphosphate hydrolases"/>
    <property type="match status" value="1"/>
</dbReference>
<dbReference type="EMBL" id="VWLE01000574">
    <property type="protein sequence ID" value="KAA3937907.1"/>
    <property type="molecule type" value="Genomic_DNA"/>
</dbReference>
<comment type="caution">
    <text evidence="2">The sequence shown here is derived from an EMBL/GenBank/DDBJ whole genome shotgun (WGS) entry which is preliminary data.</text>
</comment>
<accession>A0A5M5BVU7</accession>
<dbReference type="Proteomes" id="UP000323717">
    <property type="component" value="Unassembled WGS sequence"/>
</dbReference>
<evidence type="ECO:0000313" key="2">
    <source>
        <dbReference type="EMBL" id="KAA3937907.1"/>
    </source>
</evidence>
<keyword evidence="1" id="KW-0175">Coiled coil</keyword>
<feature type="non-terminal residue" evidence="2">
    <location>
        <position position="674"/>
    </location>
</feature>